<organism evidence="1 2">
    <name type="scientific">Oidiodendron maius (strain Zn)</name>
    <dbReference type="NCBI Taxonomy" id="913774"/>
    <lineage>
        <taxon>Eukaryota</taxon>
        <taxon>Fungi</taxon>
        <taxon>Dikarya</taxon>
        <taxon>Ascomycota</taxon>
        <taxon>Pezizomycotina</taxon>
        <taxon>Leotiomycetes</taxon>
        <taxon>Leotiomycetes incertae sedis</taxon>
        <taxon>Myxotrichaceae</taxon>
        <taxon>Oidiodendron</taxon>
    </lineage>
</organism>
<name>A0A0C3DNT9_OIDMZ</name>
<proteinExistence type="predicted"/>
<dbReference type="HOGENOM" id="CLU_1360794_0_0_1"/>
<dbReference type="Proteomes" id="UP000054321">
    <property type="component" value="Unassembled WGS sequence"/>
</dbReference>
<protein>
    <submittedName>
        <fullName evidence="1">Uncharacterized protein</fullName>
    </submittedName>
</protein>
<accession>A0A0C3DNT9</accession>
<reference evidence="2" key="2">
    <citation type="submission" date="2015-01" db="EMBL/GenBank/DDBJ databases">
        <title>Evolutionary Origins and Diversification of the Mycorrhizal Mutualists.</title>
        <authorList>
            <consortium name="DOE Joint Genome Institute"/>
            <consortium name="Mycorrhizal Genomics Consortium"/>
            <person name="Kohler A."/>
            <person name="Kuo A."/>
            <person name="Nagy L.G."/>
            <person name="Floudas D."/>
            <person name="Copeland A."/>
            <person name="Barry K.W."/>
            <person name="Cichocki N."/>
            <person name="Veneault-Fourrey C."/>
            <person name="LaButti K."/>
            <person name="Lindquist E.A."/>
            <person name="Lipzen A."/>
            <person name="Lundell T."/>
            <person name="Morin E."/>
            <person name="Murat C."/>
            <person name="Riley R."/>
            <person name="Ohm R."/>
            <person name="Sun H."/>
            <person name="Tunlid A."/>
            <person name="Henrissat B."/>
            <person name="Grigoriev I.V."/>
            <person name="Hibbett D.S."/>
            <person name="Martin F."/>
        </authorList>
    </citation>
    <scope>NUCLEOTIDE SEQUENCE [LARGE SCALE GENOMIC DNA]</scope>
    <source>
        <strain evidence="2">Zn</strain>
    </source>
</reference>
<evidence type="ECO:0000313" key="2">
    <source>
        <dbReference type="Proteomes" id="UP000054321"/>
    </source>
</evidence>
<dbReference type="OrthoDB" id="3560546at2759"/>
<keyword evidence="2" id="KW-1185">Reference proteome</keyword>
<gene>
    <name evidence="1" type="ORF">OIDMADRAFT_17991</name>
</gene>
<dbReference type="EMBL" id="KN832873">
    <property type="protein sequence ID" value="KIN03718.1"/>
    <property type="molecule type" value="Genomic_DNA"/>
</dbReference>
<evidence type="ECO:0000313" key="1">
    <source>
        <dbReference type="EMBL" id="KIN03718.1"/>
    </source>
</evidence>
<dbReference type="AlphaFoldDB" id="A0A0C3DNT9"/>
<dbReference type="InParanoid" id="A0A0C3DNT9"/>
<sequence>MITGEIRAVTNEVALLRTDIMSTGKVIEINLEGNKSTETMKTDGLRSRYPLLASRRESTTETRYKTFLGTLCIRQVETTLSFDNDHEHAMKTSATRSKSNWFFIPTFLSRCVELQFRNTYRSIFQGLKVYHIVDDRDPIWSVCCAENGTTFRAYLQHNRHRIDPFIVDSGGYSLLHVGTAISKYKNCNTDTVIGCRYIQEL</sequence>
<reference evidence="1 2" key="1">
    <citation type="submission" date="2014-04" db="EMBL/GenBank/DDBJ databases">
        <authorList>
            <consortium name="DOE Joint Genome Institute"/>
            <person name="Kuo A."/>
            <person name="Martino E."/>
            <person name="Perotto S."/>
            <person name="Kohler A."/>
            <person name="Nagy L.G."/>
            <person name="Floudas D."/>
            <person name="Copeland A."/>
            <person name="Barry K.W."/>
            <person name="Cichocki N."/>
            <person name="Veneault-Fourrey C."/>
            <person name="LaButti K."/>
            <person name="Lindquist E.A."/>
            <person name="Lipzen A."/>
            <person name="Lundell T."/>
            <person name="Morin E."/>
            <person name="Murat C."/>
            <person name="Sun H."/>
            <person name="Tunlid A."/>
            <person name="Henrissat B."/>
            <person name="Grigoriev I.V."/>
            <person name="Hibbett D.S."/>
            <person name="Martin F."/>
            <person name="Nordberg H.P."/>
            <person name="Cantor M.N."/>
            <person name="Hua S.X."/>
        </authorList>
    </citation>
    <scope>NUCLEOTIDE SEQUENCE [LARGE SCALE GENOMIC DNA]</scope>
    <source>
        <strain evidence="1 2">Zn</strain>
    </source>
</reference>